<dbReference type="InterPro" id="IPR036770">
    <property type="entry name" value="Ankyrin_rpt-contain_sf"/>
</dbReference>
<dbReference type="Gene3D" id="1.25.40.20">
    <property type="entry name" value="Ankyrin repeat-containing domain"/>
    <property type="match status" value="2"/>
</dbReference>
<dbReference type="Pfam" id="PF13637">
    <property type="entry name" value="Ank_4"/>
    <property type="match status" value="1"/>
</dbReference>
<dbReference type="Proteomes" id="UP000326198">
    <property type="component" value="Unassembled WGS sequence"/>
</dbReference>
<feature type="transmembrane region" description="Helical" evidence="8">
    <location>
        <begin position="731"/>
        <end position="752"/>
    </location>
</feature>
<dbReference type="InterPro" id="IPR002523">
    <property type="entry name" value="MgTranspt_CorA/ZnTranspt_ZntB"/>
</dbReference>
<dbReference type="SUPFAM" id="SSF144083">
    <property type="entry name" value="Magnesium transport protein CorA, transmembrane region"/>
    <property type="match status" value="1"/>
</dbReference>
<dbReference type="Gene3D" id="1.20.58.340">
    <property type="entry name" value="Magnesium transport protein CorA, transmembrane region"/>
    <property type="match status" value="1"/>
</dbReference>
<keyword evidence="6 8" id="KW-0472">Membrane</keyword>
<evidence type="ECO:0000256" key="5">
    <source>
        <dbReference type="ARBA" id="ARBA00023043"/>
    </source>
</evidence>
<dbReference type="PROSITE" id="PS50088">
    <property type="entry name" value="ANK_REPEAT"/>
    <property type="match status" value="2"/>
</dbReference>
<evidence type="ECO:0000256" key="4">
    <source>
        <dbReference type="ARBA" id="ARBA00022989"/>
    </source>
</evidence>
<name>A0A5N7APV0_9EURO</name>
<evidence type="ECO:0000313" key="10">
    <source>
        <dbReference type="Proteomes" id="UP000326198"/>
    </source>
</evidence>
<accession>A0A5N7APV0</accession>
<evidence type="ECO:0000313" key="9">
    <source>
        <dbReference type="EMBL" id="KAE8371733.1"/>
    </source>
</evidence>
<evidence type="ECO:0000256" key="6">
    <source>
        <dbReference type="ARBA" id="ARBA00023136"/>
    </source>
</evidence>
<keyword evidence="10" id="KW-1185">Reference proteome</keyword>
<evidence type="ECO:0000256" key="7">
    <source>
        <dbReference type="PROSITE-ProRule" id="PRU00023"/>
    </source>
</evidence>
<evidence type="ECO:0000256" key="1">
    <source>
        <dbReference type="ARBA" id="ARBA00004141"/>
    </source>
</evidence>
<keyword evidence="3" id="KW-0677">Repeat</keyword>
<comment type="subcellular location">
    <subcellularLocation>
        <location evidence="1">Membrane</location>
        <topology evidence="1">Multi-pass membrane protein</topology>
    </subcellularLocation>
</comment>
<feature type="repeat" description="ANK" evidence="7">
    <location>
        <begin position="109"/>
        <end position="141"/>
    </location>
</feature>
<dbReference type="GO" id="GO:0016020">
    <property type="term" value="C:membrane"/>
    <property type="evidence" value="ECO:0007669"/>
    <property type="project" value="UniProtKB-SubCell"/>
</dbReference>
<dbReference type="Pfam" id="PF01544">
    <property type="entry name" value="CorA"/>
    <property type="match status" value="1"/>
</dbReference>
<reference evidence="9 10" key="1">
    <citation type="submission" date="2019-04" db="EMBL/GenBank/DDBJ databases">
        <title>Friends and foes A comparative genomics studyof 23 Aspergillus species from section Flavi.</title>
        <authorList>
            <consortium name="DOE Joint Genome Institute"/>
            <person name="Kjaerbolling I."/>
            <person name="Vesth T."/>
            <person name="Frisvad J.C."/>
            <person name="Nybo J.L."/>
            <person name="Theobald S."/>
            <person name="Kildgaard S."/>
            <person name="Isbrandt T."/>
            <person name="Kuo A."/>
            <person name="Sato A."/>
            <person name="Lyhne E.K."/>
            <person name="Kogle M.E."/>
            <person name="Wiebenga A."/>
            <person name="Kun R.S."/>
            <person name="Lubbers R.J."/>
            <person name="Makela M.R."/>
            <person name="Barry K."/>
            <person name="Chovatia M."/>
            <person name="Clum A."/>
            <person name="Daum C."/>
            <person name="Haridas S."/>
            <person name="He G."/>
            <person name="LaButti K."/>
            <person name="Lipzen A."/>
            <person name="Mondo S."/>
            <person name="Riley R."/>
            <person name="Salamov A."/>
            <person name="Simmons B.A."/>
            <person name="Magnuson J.K."/>
            <person name="Henrissat B."/>
            <person name="Mortensen U.H."/>
            <person name="Larsen T.O."/>
            <person name="Devries R.P."/>
            <person name="Grigoriev I.V."/>
            <person name="Machida M."/>
            <person name="Baker S.E."/>
            <person name="Andersen M.R."/>
        </authorList>
    </citation>
    <scope>NUCLEOTIDE SEQUENCE [LARGE SCALE GENOMIC DNA]</scope>
    <source>
        <strain evidence="9 10">IBT 29228</strain>
    </source>
</reference>
<dbReference type="SMART" id="SM00248">
    <property type="entry name" value="ANK"/>
    <property type="match status" value="7"/>
</dbReference>
<dbReference type="AlphaFoldDB" id="A0A5N7APV0"/>
<dbReference type="GO" id="GO:0004540">
    <property type="term" value="F:RNA nuclease activity"/>
    <property type="evidence" value="ECO:0007669"/>
    <property type="project" value="TreeGrafter"/>
</dbReference>
<dbReference type="OrthoDB" id="194358at2759"/>
<evidence type="ECO:0000256" key="2">
    <source>
        <dbReference type="ARBA" id="ARBA00022692"/>
    </source>
</evidence>
<dbReference type="GO" id="GO:0003723">
    <property type="term" value="F:RNA binding"/>
    <property type="evidence" value="ECO:0007669"/>
    <property type="project" value="TreeGrafter"/>
</dbReference>
<evidence type="ECO:0008006" key="11">
    <source>
        <dbReference type="Google" id="ProtNLM"/>
    </source>
</evidence>
<gene>
    <name evidence="9" type="ORF">BDV26DRAFT_275464</name>
</gene>
<evidence type="ECO:0000256" key="3">
    <source>
        <dbReference type="ARBA" id="ARBA00022737"/>
    </source>
</evidence>
<feature type="transmembrane region" description="Helical" evidence="8">
    <location>
        <begin position="701"/>
        <end position="719"/>
    </location>
</feature>
<dbReference type="PRINTS" id="PR01415">
    <property type="entry name" value="ANKYRIN"/>
</dbReference>
<feature type="repeat" description="ANK" evidence="7">
    <location>
        <begin position="142"/>
        <end position="174"/>
    </location>
</feature>
<dbReference type="GO" id="GO:0046873">
    <property type="term" value="F:metal ion transmembrane transporter activity"/>
    <property type="evidence" value="ECO:0007669"/>
    <property type="project" value="InterPro"/>
</dbReference>
<protein>
    <recommendedName>
        <fullName evidence="11">Ankyrin repeat-containing domain protein</fullName>
    </recommendedName>
</protein>
<proteinExistence type="predicted"/>
<dbReference type="SUPFAM" id="SSF48403">
    <property type="entry name" value="Ankyrin repeat"/>
    <property type="match status" value="1"/>
</dbReference>
<keyword evidence="4 8" id="KW-1133">Transmembrane helix</keyword>
<dbReference type="PROSITE" id="PS50297">
    <property type="entry name" value="ANK_REP_REGION"/>
    <property type="match status" value="2"/>
</dbReference>
<keyword evidence="5 7" id="KW-0040">ANK repeat</keyword>
<dbReference type="Pfam" id="PF12796">
    <property type="entry name" value="Ank_2"/>
    <property type="match status" value="2"/>
</dbReference>
<organism evidence="9 10">
    <name type="scientific">Aspergillus bertholletiae</name>
    <dbReference type="NCBI Taxonomy" id="1226010"/>
    <lineage>
        <taxon>Eukaryota</taxon>
        <taxon>Fungi</taxon>
        <taxon>Dikarya</taxon>
        <taxon>Ascomycota</taxon>
        <taxon>Pezizomycotina</taxon>
        <taxon>Eurotiomycetes</taxon>
        <taxon>Eurotiomycetidae</taxon>
        <taxon>Eurotiales</taxon>
        <taxon>Aspergillaceae</taxon>
        <taxon>Aspergillus</taxon>
        <taxon>Aspergillus subgen. Circumdati</taxon>
    </lineage>
</organism>
<evidence type="ECO:0000256" key="8">
    <source>
        <dbReference type="SAM" id="Phobius"/>
    </source>
</evidence>
<dbReference type="EMBL" id="ML736401">
    <property type="protein sequence ID" value="KAE8371733.1"/>
    <property type="molecule type" value="Genomic_DNA"/>
</dbReference>
<sequence length="795" mass="91610">MSKCTDFDNCPSKGGAVNMYGVAGTTRQSLDEIRMTEIMQAIERGHVEAAKSLLNGVSPDIQDRTGRTVFSRAVSFGNSKQDLHNRLNAELLFDLLISRGADPDLGDHMGETPLHWAVRAGDLEMVSLLLRKGAQSDLPDKWGRTPLSRAAENSQLHIVETLIEHGADVEIRDNEGQIPLWWFLNNTDRTNPKDRATTKDLVDFQRWCSILGPKGSIEPVTKKRRTFLAWACERGDQQLVQELLQTTWTDPNSIDRHRKTPLIYALEWKHYKIADLLMSGIGPVRTKKDCVSLHLLIREGRSRLLRLFLERYKSNLEEEDTYSAVPLMRMALQQSDRPTVRLLLDYKASTQGLRSSDWFGPCSTLRAAEPSVGLNRANWDGYSSIPVVEMKIRERDRNAVATLLGQRARILELEDDDDDFAQYSSNIQQSMAVDIMTHKDGRQDVEWISEEAFHQKMGKMTKSPDESHLILFRENQSWNTYCQMDNLPNELKFSLGNRSPCRTFSLSIVMRFQNMNAPQDSEEDTSSEHYRVRTIEWSVLEAPPKTIHYFSNLPFGWTPRSDLEFIELFMQTWKDDWISFCRDERRNLGHLRSYQLAAGGKDDLLIDAIAGNMQKWTQMQWMLEDQLNQAREFVAQYQTFTESRNLSEYMSKIITAFEHDVSSQIDKMEQGIRDLLQVEFAWVSINEAHRSTSLAASMKRLSWITFIFLPLMFSSSLLGMNVDILKDDPSWYWFLLIGGSLSLLTVITWVGARFTRLETWLEHMVRTQPKRKQYPLDQKMRPLSRSLPPQPANPH</sequence>
<keyword evidence="2 8" id="KW-0812">Transmembrane</keyword>
<dbReference type="InterPro" id="IPR002110">
    <property type="entry name" value="Ankyrin_rpt"/>
</dbReference>
<dbReference type="InterPro" id="IPR045863">
    <property type="entry name" value="CorA_TM1_TM2"/>
</dbReference>
<dbReference type="GO" id="GO:0006396">
    <property type="term" value="P:RNA processing"/>
    <property type="evidence" value="ECO:0007669"/>
    <property type="project" value="TreeGrafter"/>
</dbReference>
<dbReference type="PANTHER" id="PTHR24141">
    <property type="entry name" value="2-5A-DEPENDENT RIBONUCLEASE"/>
    <property type="match status" value="1"/>
</dbReference>
<dbReference type="PANTHER" id="PTHR24141:SF1">
    <property type="entry name" value="2-5A-DEPENDENT RIBONUCLEASE"/>
    <property type="match status" value="1"/>
</dbReference>